<feature type="compositionally biased region" description="Polar residues" evidence="1">
    <location>
        <begin position="108"/>
        <end position="123"/>
    </location>
</feature>
<organism evidence="2 3">
    <name type="scientific">Protopolystoma xenopodis</name>
    <dbReference type="NCBI Taxonomy" id="117903"/>
    <lineage>
        <taxon>Eukaryota</taxon>
        <taxon>Metazoa</taxon>
        <taxon>Spiralia</taxon>
        <taxon>Lophotrochozoa</taxon>
        <taxon>Platyhelminthes</taxon>
        <taxon>Monogenea</taxon>
        <taxon>Polyopisthocotylea</taxon>
        <taxon>Polystomatidea</taxon>
        <taxon>Polystomatidae</taxon>
        <taxon>Protopolystoma</taxon>
    </lineage>
</organism>
<evidence type="ECO:0000256" key="1">
    <source>
        <dbReference type="SAM" id="MobiDB-lite"/>
    </source>
</evidence>
<feature type="compositionally biased region" description="Gly residues" evidence="1">
    <location>
        <begin position="34"/>
        <end position="44"/>
    </location>
</feature>
<dbReference type="EMBL" id="CAAALY010251134">
    <property type="protein sequence ID" value="VEL35978.1"/>
    <property type="molecule type" value="Genomic_DNA"/>
</dbReference>
<protein>
    <submittedName>
        <fullName evidence="2">Uncharacterized protein</fullName>
    </submittedName>
</protein>
<feature type="region of interest" description="Disordered" evidence="1">
    <location>
        <begin position="103"/>
        <end position="123"/>
    </location>
</feature>
<evidence type="ECO:0000313" key="3">
    <source>
        <dbReference type="Proteomes" id="UP000784294"/>
    </source>
</evidence>
<dbReference type="Proteomes" id="UP000784294">
    <property type="component" value="Unassembled WGS sequence"/>
</dbReference>
<reference evidence="2" key="1">
    <citation type="submission" date="2018-11" db="EMBL/GenBank/DDBJ databases">
        <authorList>
            <consortium name="Pathogen Informatics"/>
        </authorList>
    </citation>
    <scope>NUCLEOTIDE SEQUENCE</scope>
</reference>
<accession>A0A3S5CNS6</accession>
<keyword evidence="3" id="KW-1185">Reference proteome</keyword>
<sequence>MTNDVLFATPGLMTPVVPDTPQLRLGRKFDGRGRSGGGVGGGPEWVGLGPRSERSGCPSGTTDDSGNGVSSGSFPAGANRTGPAEGLLEASSKRTINSGIHCAKRLPQAQSPGVTTSGSSNLSPEDSFVRCAKGNLQPTNTASRFRRDGDSNKAVGITTDRAGTDFVFCRTDSMHCLCTRLIDGPGDIQVDSSLLSAEEARKAGSMKTEAEVETCYLIDCQTPLVVGRRARRYAGRPLQRNMLLLTRCLSLPTLCPETGQETAEATVLKSANGPSAVQDATFQLISVSNTNKAVQNAPPCAEDHRVRCTTTSDEAMKDDCQSPGAPSSLSRAALLSAVLPQRHCSPAPVFSKVCSGFSDPDPSIAPSAGSTEVDDHCADSLTLSTPEGKPFTQASPSHCTPLSSCSSSIPSFYTSLASSQLHEKEGKLLSRPISCCESSDDLSIELVASLGQCSPPQEARLTFTGCLLPHGAGSERQLFLLTQ</sequence>
<feature type="region of interest" description="Disordered" evidence="1">
    <location>
        <begin position="23"/>
        <end position="84"/>
    </location>
</feature>
<gene>
    <name evidence="2" type="ORF">PXEA_LOCUS29418</name>
</gene>
<feature type="compositionally biased region" description="Polar residues" evidence="1">
    <location>
        <begin position="58"/>
        <end position="73"/>
    </location>
</feature>
<comment type="caution">
    <text evidence="2">The sequence shown here is derived from an EMBL/GenBank/DDBJ whole genome shotgun (WGS) entry which is preliminary data.</text>
</comment>
<dbReference type="AlphaFoldDB" id="A0A3S5CNS6"/>
<proteinExistence type="predicted"/>
<evidence type="ECO:0000313" key="2">
    <source>
        <dbReference type="EMBL" id="VEL35978.1"/>
    </source>
</evidence>
<name>A0A3S5CNS6_9PLAT</name>